<evidence type="ECO:0000256" key="1">
    <source>
        <dbReference type="ARBA" id="ARBA00001974"/>
    </source>
</evidence>
<comment type="cofactor">
    <cofactor evidence="1">
        <name>FAD</name>
        <dbReference type="ChEBI" id="CHEBI:57692"/>
    </cofactor>
</comment>
<protein>
    <submittedName>
        <fullName evidence="5">FAD-dependent oxidoreductase</fullName>
    </submittedName>
</protein>
<dbReference type="PANTHER" id="PTHR11530">
    <property type="entry name" value="D-AMINO ACID OXIDASE"/>
    <property type="match status" value="1"/>
</dbReference>
<evidence type="ECO:0000256" key="4">
    <source>
        <dbReference type="ARBA" id="ARBA00023002"/>
    </source>
</evidence>
<dbReference type="EMBL" id="GG662504">
    <property type="protein sequence ID" value="EAS03044.1"/>
    <property type="molecule type" value="Genomic_DNA"/>
</dbReference>
<dbReference type="OrthoDB" id="2015447at2759"/>
<dbReference type="HOGENOM" id="CLU_034311_6_0_1"/>
<evidence type="ECO:0000256" key="2">
    <source>
        <dbReference type="ARBA" id="ARBA00022630"/>
    </source>
</evidence>
<dbReference type="Gene3D" id="3.40.50.720">
    <property type="entry name" value="NAD(P)-binding Rossmann-like Domain"/>
    <property type="match status" value="2"/>
</dbReference>
<name>I7M9Y4_TETTS</name>
<evidence type="ECO:0000313" key="5">
    <source>
        <dbReference type="EMBL" id="EAS03044.1"/>
    </source>
</evidence>
<dbReference type="Proteomes" id="UP000009168">
    <property type="component" value="Unassembled WGS sequence"/>
</dbReference>
<dbReference type="GO" id="GO:0003884">
    <property type="term" value="F:D-amino-acid oxidase activity"/>
    <property type="evidence" value="ECO:0007669"/>
    <property type="project" value="InterPro"/>
</dbReference>
<dbReference type="InParanoid" id="I7M9Y4"/>
<dbReference type="KEGG" id="tet:TTHERM_00444270"/>
<keyword evidence="6" id="KW-1185">Reference proteome</keyword>
<dbReference type="OMA" id="MFERETM"/>
<dbReference type="GO" id="GO:0071949">
    <property type="term" value="F:FAD binding"/>
    <property type="evidence" value="ECO:0007669"/>
    <property type="project" value="InterPro"/>
</dbReference>
<organism evidence="5 6">
    <name type="scientific">Tetrahymena thermophila (strain SB210)</name>
    <dbReference type="NCBI Taxonomy" id="312017"/>
    <lineage>
        <taxon>Eukaryota</taxon>
        <taxon>Sar</taxon>
        <taxon>Alveolata</taxon>
        <taxon>Ciliophora</taxon>
        <taxon>Intramacronucleata</taxon>
        <taxon>Oligohymenophorea</taxon>
        <taxon>Hymenostomatida</taxon>
        <taxon>Tetrahymenina</taxon>
        <taxon>Tetrahymenidae</taxon>
        <taxon>Tetrahymena</taxon>
    </lineage>
</organism>
<reference evidence="6" key="1">
    <citation type="journal article" date="2006" name="PLoS Biol.">
        <title>Macronuclear genome sequence of the ciliate Tetrahymena thermophila, a model eukaryote.</title>
        <authorList>
            <person name="Eisen J.A."/>
            <person name="Coyne R.S."/>
            <person name="Wu M."/>
            <person name="Wu D."/>
            <person name="Thiagarajan M."/>
            <person name="Wortman J.R."/>
            <person name="Badger J.H."/>
            <person name="Ren Q."/>
            <person name="Amedeo P."/>
            <person name="Jones K.M."/>
            <person name="Tallon L.J."/>
            <person name="Delcher A.L."/>
            <person name="Salzberg S.L."/>
            <person name="Silva J.C."/>
            <person name="Haas B.J."/>
            <person name="Majoros W.H."/>
            <person name="Farzad M."/>
            <person name="Carlton J.M."/>
            <person name="Smith R.K. Jr."/>
            <person name="Garg J."/>
            <person name="Pearlman R.E."/>
            <person name="Karrer K.M."/>
            <person name="Sun L."/>
            <person name="Manning G."/>
            <person name="Elde N.C."/>
            <person name="Turkewitz A.P."/>
            <person name="Asai D.J."/>
            <person name="Wilkes D.E."/>
            <person name="Wang Y."/>
            <person name="Cai H."/>
            <person name="Collins K."/>
            <person name="Stewart B.A."/>
            <person name="Lee S.R."/>
            <person name="Wilamowska K."/>
            <person name="Weinberg Z."/>
            <person name="Ruzzo W.L."/>
            <person name="Wloga D."/>
            <person name="Gaertig J."/>
            <person name="Frankel J."/>
            <person name="Tsao C.-C."/>
            <person name="Gorovsky M.A."/>
            <person name="Keeling P.J."/>
            <person name="Waller R.F."/>
            <person name="Patron N.J."/>
            <person name="Cherry J.M."/>
            <person name="Stover N.A."/>
            <person name="Krieger C.J."/>
            <person name="del Toro C."/>
            <person name="Ryder H.F."/>
            <person name="Williamson S.C."/>
            <person name="Barbeau R.A."/>
            <person name="Hamilton E.P."/>
            <person name="Orias E."/>
        </authorList>
    </citation>
    <scope>NUCLEOTIDE SEQUENCE [LARGE SCALE GENOMIC DNA]</scope>
    <source>
        <strain evidence="6">SB210</strain>
    </source>
</reference>
<evidence type="ECO:0000313" key="6">
    <source>
        <dbReference type="Proteomes" id="UP000009168"/>
    </source>
</evidence>
<dbReference type="RefSeq" id="XP_001023289.1">
    <property type="nucleotide sequence ID" value="XM_001023289.3"/>
</dbReference>
<sequence length="365" mass="42118">MKQQKFIKLTPPTVKLEERIGQKAGLRPYRKGGVRLETEMIGDKKIVHNYGHGGGGVSVGFGYSLEAVEMFERETMVYPTNRNVAVLGSGYIGLYTAYILSRKGYTVTIYSDNFVSSSSLSQFDQTDSFPITSQVAAGIWIPSFYEYNSTPKIKLLHEKCSRITYNFYKDCIENKKFKGLSYRTVYFVPPIKEIQNCIPKDIDMKYQNVLVTFDEKHFIECYSFQTILTDGDIFLPEFISELDRLKVNFVKKHFDQKEDLLQLSESYIFNCTGLQSKFLFNDNNLYPIKGQLAVFKPNKEIDYFFIEDLPNGDRLVLFPLSIGLTYGHFASDHDYDNKPKKEVIDKISQNAYNYFKQFAQPKPSL</sequence>
<accession>I7M9Y4</accession>
<keyword evidence="3" id="KW-0274">FAD</keyword>
<gene>
    <name evidence="5" type="ORF">TTHERM_00444270</name>
</gene>
<dbReference type="STRING" id="312017.I7M9Y4"/>
<dbReference type="eggNOG" id="KOG3923">
    <property type="taxonomic scope" value="Eukaryota"/>
</dbReference>
<dbReference type="GO" id="GO:0005737">
    <property type="term" value="C:cytoplasm"/>
    <property type="evidence" value="ECO:0007669"/>
    <property type="project" value="TreeGrafter"/>
</dbReference>
<evidence type="ECO:0000256" key="3">
    <source>
        <dbReference type="ARBA" id="ARBA00022827"/>
    </source>
</evidence>
<dbReference type="PANTHER" id="PTHR11530:SF11">
    <property type="entry name" value="D-ASPARTATE OXIDASE"/>
    <property type="match status" value="1"/>
</dbReference>
<keyword evidence="4" id="KW-0560">Oxidoreductase</keyword>
<dbReference type="GeneID" id="7826924"/>
<proteinExistence type="predicted"/>
<dbReference type="InterPro" id="IPR023209">
    <property type="entry name" value="DAO"/>
</dbReference>
<dbReference type="AlphaFoldDB" id="I7M9Y4"/>
<dbReference type="GO" id="GO:0019478">
    <property type="term" value="P:D-amino acid catabolic process"/>
    <property type="evidence" value="ECO:0007669"/>
    <property type="project" value="TreeGrafter"/>
</dbReference>
<keyword evidence="2" id="KW-0285">Flavoprotein</keyword>
<dbReference type="Gene3D" id="3.30.9.10">
    <property type="entry name" value="D-Amino Acid Oxidase, subunit A, domain 2"/>
    <property type="match status" value="1"/>
</dbReference>
<dbReference type="SUPFAM" id="SSF51971">
    <property type="entry name" value="Nucleotide-binding domain"/>
    <property type="match status" value="1"/>
</dbReference>